<dbReference type="PANTHER" id="PTHR30545">
    <property type="entry name" value="SUGAR FERMENTATION STIMULATION PROTEIN A"/>
    <property type="match status" value="1"/>
</dbReference>
<dbReference type="Pfam" id="PF03749">
    <property type="entry name" value="SfsA"/>
    <property type="match status" value="1"/>
</dbReference>
<organism evidence="4 5">
    <name type="scientific">Thermostichus vulcanus str. 'Rupite'</name>
    <dbReference type="NCBI Taxonomy" id="2813851"/>
    <lineage>
        <taxon>Bacteria</taxon>
        <taxon>Bacillati</taxon>
        <taxon>Cyanobacteriota</taxon>
        <taxon>Cyanophyceae</taxon>
        <taxon>Thermostichales</taxon>
        <taxon>Thermostichaceae</taxon>
        <taxon>Thermostichus</taxon>
    </lineage>
</organism>
<evidence type="ECO:0000313" key="5">
    <source>
        <dbReference type="Proteomes" id="UP000830835"/>
    </source>
</evidence>
<dbReference type="EMBL" id="JAFIRA010000025">
    <property type="protein sequence ID" value="MCJ2543296.1"/>
    <property type="molecule type" value="Genomic_DNA"/>
</dbReference>
<gene>
    <name evidence="1 4" type="primary">sfsA</name>
    <name evidence="4" type="ORF">JX360_10320</name>
</gene>
<dbReference type="InterPro" id="IPR005224">
    <property type="entry name" value="SfsA"/>
</dbReference>
<keyword evidence="5" id="KW-1185">Reference proteome</keyword>
<comment type="similarity">
    <text evidence="1">Belongs to the SfsA family.</text>
</comment>
<evidence type="ECO:0000313" key="4">
    <source>
        <dbReference type="EMBL" id="MCJ2543296.1"/>
    </source>
</evidence>
<proteinExistence type="inferred from homology"/>
<feature type="domain" description="Sugar fermentation stimulation protein C-terminal" evidence="2">
    <location>
        <begin position="92"/>
        <end position="227"/>
    </location>
</feature>
<protein>
    <recommendedName>
        <fullName evidence="1">Sugar fermentation stimulation protein homolog</fullName>
    </recommendedName>
</protein>
<dbReference type="Pfam" id="PF17746">
    <property type="entry name" value="SfsA_N"/>
    <property type="match status" value="1"/>
</dbReference>
<dbReference type="CDD" id="cd22359">
    <property type="entry name" value="SfsA-like_bacterial"/>
    <property type="match status" value="1"/>
</dbReference>
<evidence type="ECO:0000256" key="1">
    <source>
        <dbReference type="HAMAP-Rule" id="MF_00095"/>
    </source>
</evidence>
<feature type="domain" description="SfsA N-terminal OB" evidence="3">
    <location>
        <begin position="22"/>
        <end position="88"/>
    </location>
</feature>
<evidence type="ECO:0000259" key="3">
    <source>
        <dbReference type="Pfam" id="PF17746"/>
    </source>
</evidence>
<dbReference type="InterPro" id="IPR040452">
    <property type="entry name" value="SfsA_C"/>
</dbReference>
<reference evidence="4" key="1">
    <citation type="submission" date="2021-02" db="EMBL/GenBank/DDBJ databases">
        <title>The CRISPR/cas machinery reduction and long-range gene transfer in the hot spring cyanobacterium Synechococcus.</title>
        <authorList>
            <person name="Dvorak P."/>
            <person name="Jahodarova E."/>
            <person name="Hasler P."/>
            <person name="Poulickova A."/>
        </authorList>
    </citation>
    <scope>NUCLEOTIDE SEQUENCE</scope>
    <source>
        <strain evidence="4">Rupite</strain>
    </source>
</reference>
<dbReference type="Gene3D" id="2.40.50.580">
    <property type="match status" value="1"/>
</dbReference>
<dbReference type="HAMAP" id="MF_00095">
    <property type="entry name" value="SfsA"/>
    <property type="match status" value="1"/>
</dbReference>
<dbReference type="PANTHER" id="PTHR30545:SF2">
    <property type="entry name" value="SUGAR FERMENTATION STIMULATION PROTEIN A"/>
    <property type="match status" value="1"/>
</dbReference>
<comment type="caution">
    <text evidence="4">The sequence shown here is derived from an EMBL/GenBank/DDBJ whole genome shotgun (WGS) entry which is preliminary data.</text>
</comment>
<dbReference type="NCBIfam" id="TIGR00230">
    <property type="entry name" value="sfsA"/>
    <property type="match status" value="1"/>
</dbReference>
<sequence>MQSGAPQAPYRFPTALHSGVLLSRYKRFFADIELANGERVTAHCPNTGPMSGVCQVGAPVYLSHHSDPKRKLAYTWEMIQVDGVWVGINTGLPNRLVAWGLEQGWFPQLTGFSRWQREVTYGKSKIDFLLTGESGLAYLEIKNTTWATGSRALFPDTVTTRGQKHLQELMEVRRQGHRALLIYLINRSDCSEFAPGAERDPRYAQLFWQAVEAGVEMLPYRFEIAPEGIRPLGLAKLVNPAVD</sequence>
<dbReference type="Gene3D" id="3.40.1350.60">
    <property type="match status" value="1"/>
</dbReference>
<evidence type="ECO:0000259" key="2">
    <source>
        <dbReference type="Pfam" id="PF03749"/>
    </source>
</evidence>
<name>A0ABT0CC25_THEVL</name>
<accession>A0ABT0CC25</accession>
<dbReference type="Proteomes" id="UP000830835">
    <property type="component" value="Unassembled WGS sequence"/>
</dbReference>
<dbReference type="RefSeq" id="WP_244350608.1">
    <property type="nucleotide sequence ID" value="NZ_JAFIRA010000025.1"/>
</dbReference>
<dbReference type="InterPro" id="IPR041465">
    <property type="entry name" value="SfsA_N"/>
</dbReference>